<evidence type="ECO:0000313" key="2">
    <source>
        <dbReference type="EMBL" id="KAJ5724421.1"/>
    </source>
</evidence>
<reference evidence="2" key="2">
    <citation type="submission" date="2023-01" db="EMBL/GenBank/DDBJ databases">
        <authorList>
            <person name="Petersen C."/>
        </authorList>
    </citation>
    <scope>NUCLEOTIDE SEQUENCE</scope>
    <source>
        <strain evidence="2">IBT 17514</strain>
    </source>
</reference>
<dbReference type="Proteomes" id="UP001215712">
    <property type="component" value="Unassembled WGS sequence"/>
</dbReference>
<dbReference type="AlphaFoldDB" id="A0AAD6HKE0"/>
<gene>
    <name evidence="2" type="ORF">N7493_006149</name>
</gene>
<organism evidence="2 3">
    <name type="scientific">Penicillium malachiteum</name>
    <dbReference type="NCBI Taxonomy" id="1324776"/>
    <lineage>
        <taxon>Eukaryota</taxon>
        <taxon>Fungi</taxon>
        <taxon>Dikarya</taxon>
        <taxon>Ascomycota</taxon>
        <taxon>Pezizomycotina</taxon>
        <taxon>Eurotiomycetes</taxon>
        <taxon>Eurotiomycetidae</taxon>
        <taxon>Eurotiales</taxon>
        <taxon>Aspergillaceae</taxon>
        <taxon>Penicillium</taxon>
    </lineage>
</organism>
<feature type="compositionally biased region" description="Basic and acidic residues" evidence="1">
    <location>
        <begin position="1"/>
        <end position="17"/>
    </location>
</feature>
<accession>A0AAD6HKE0</accession>
<keyword evidence="3" id="KW-1185">Reference proteome</keyword>
<name>A0AAD6HKE0_9EURO</name>
<feature type="region of interest" description="Disordered" evidence="1">
    <location>
        <begin position="1"/>
        <end position="102"/>
    </location>
</feature>
<reference evidence="2" key="1">
    <citation type="journal article" date="2023" name="IMA Fungus">
        <title>Comparative genomic study of the Penicillium genus elucidates a diverse pangenome and 15 lateral gene transfer events.</title>
        <authorList>
            <person name="Petersen C."/>
            <person name="Sorensen T."/>
            <person name="Nielsen M.R."/>
            <person name="Sondergaard T.E."/>
            <person name="Sorensen J.L."/>
            <person name="Fitzpatrick D.A."/>
            <person name="Frisvad J.C."/>
            <person name="Nielsen K.L."/>
        </authorList>
    </citation>
    <scope>NUCLEOTIDE SEQUENCE</scope>
    <source>
        <strain evidence="2">IBT 17514</strain>
    </source>
</reference>
<evidence type="ECO:0000256" key="1">
    <source>
        <dbReference type="SAM" id="MobiDB-lite"/>
    </source>
</evidence>
<protein>
    <submittedName>
        <fullName evidence="2">Uncharacterized protein</fullName>
    </submittedName>
</protein>
<sequence>MSEKRTQNPFEDLDHQTQEASGQRTTPPDEELPQYTPPSDARHAPLQGKIRENPTPPSEASRELETSGPSGHTSPQPPSQGGYYPPVAPGPQYSPQGTPGPSMVNMVLLRVSLTRRNNNHNMATHHPGPNILSKVHHSTVNMVQVQVNPTHRNRDRHMAIHPDPEDILPKTGCNNMAAILQLDQEIPTHHKGCRA</sequence>
<evidence type="ECO:0000313" key="3">
    <source>
        <dbReference type="Proteomes" id="UP001215712"/>
    </source>
</evidence>
<comment type="caution">
    <text evidence="2">The sequence shown here is derived from an EMBL/GenBank/DDBJ whole genome shotgun (WGS) entry which is preliminary data.</text>
</comment>
<proteinExistence type="predicted"/>
<dbReference type="EMBL" id="JAQJAN010000008">
    <property type="protein sequence ID" value="KAJ5724421.1"/>
    <property type="molecule type" value="Genomic_DNA"/>
</dbReference>